<evidence type="ECO:0000256" key="3">
    <source>
        <dbReference type="ARBA" id="ARBA00023163"/>
    </source>
</evidence>
<keyword evidence="3" id="KW-0804">Transcription</keyword>
<keyword evidence="2" id="KW-0238">DNA-binding</keyword>
<dbReference type="InterPro" id="IPR047640">
    <property type="entry name" value="RpiR-like"/>
</dbReference>
<organism evidence="6 7">
    <name type="scientific">Romboutsia ilealis</name>
    <dbReference type="NCBI Taxonomy" id="1115758"/>
    <lineage>
        <taxon>Bacteria</taxon>
        <taxon>Bacillati</taxon>
        <taxon>Bacillota</taxon>
        <taxon>Clostridia</taxon>
        <taxon>Peptostreptococcales</taxon>
        <taxon>Peptostreptococcaceae</taxon>
        <taxon>Romboutsia</taxon>
    </lineage>
</organism>
<feature type="domain" description="HTH rpiR-type" evidence="4">
    <location>
        <begin position="12"/>
        <end position="88"/>
    </location>
</feature>
<evidence type="ECO:0000256" key="2">
    <source>
        <dbReference type="ARBA" id="ARBA00023125"/>
    </source>
</evidence>
<dbReference type="GO" id="GO:0097367">
    <property type="term" value="F:carbohydrate derivative binding"/>
    <property type="evidence" value="ECO:0007669"/>
    <property type="project" value="InterPro"/>
</dbReference>
<reference evidence="6 7" key="1">
    <citation type="submission" date="2014-04" db="EMBL/GenBank/DDBJ databases">
        <authorList>
            <person name="Hornung B.V."/>
        </authorList>
    </citation>
    <scope>NUCLEOTIDE SEQUENCE [LARGE SCALE GENOMIC DNA]</scope>
    <source>
        <strain evidence="6 7">CRIB</strain>
    </source>
</reference>
<dbReference type="InterPro" id="IPR036388">
    <property type="entry name" value="WH-like_DNA-bd_sf"/>
</dbReference>
<dbReference type="Pfam" id="PF01380">
    <property type="entry name" value="SIS"/>
    <property type="match status" value="1"/>
</dbReference>
<dbReference type="PANTHER" id="PTHR30514:SF18">
    <property type="entry name" value="RPIR-FAMILY TRANSCRIPTIONAL REGULATOR"/>
    <property type="match status" value="1"/>
</dbReference>
<evidence type="ECO:0000313" key="7">
    <source>
        <dbReference type="Proteomes" id="UP000245622"/>
    </source>
</evidence>
<dbReference type="GeneID" id="82205607"/>
<dbReference type="EMBL" id="LN555523">
    <property type="protein sequence ID" value="CED94180.1"/>
    <property type="molecule type" value="Genomic_DNA"/>
</dbReference>
<evidence type="ECO:0000259" key="5">
    <source>
        <dbReference type="PROSITE" id="PS51464"/>
    </source>
</evidence>
<keyword evidence="7" id="KW-1185">Reference proteome</keyword>
<dbReference type="AlphaFoldDB" id="A0A1V1I1T8"/>
<protein>
    <submittedName>
        <fullName evidence="6">SIS domain protein</fullName>
    </submittedName>
</protein>
<accession>A0A1V1I1T8</accession>
<dbReference type="InterPro" id="IPR000281">
    <property type="entry name" value="HTH_RpiR"/>
</dbReference>
<feature type="domain" description="SIS" evidence="5">
    <location>
        <begin position="134"/>
        <end position="272"/>
    </location>
</feature>
<dbReference type="SUPFAM" id="SSF46689">
    <property type="entry name" value="Homeodomain-like"/>
    <property type="match status" value="1"/>
</dbReference>
<dbReference type="InterPro" id="IPR046348">
    <property type="entry name" value="SIS_dom_sf"/>
</dbReference>
<dbReference type="SUPFAM" id="SSF53697">
    <property type="entry name" value="SIS domain"/>
    <property type="match status" value="1"/>
</dbReference>
<dbReference type="KEGG" id="ril:CRIB_1573"/>
<evidence type="ECO:0000259" key="4">
    <source>
        <dbReference type="PROSITE" id="PS51071"/>
    </source>
</evidence>
<gene>
    <name evidence="6" type="ORF">CRIB_1573</name>
</gene>
<dbReference type="InterPro" id="IPR009057">
    <property type="entry name" value="Homeodomain-like_sf"/>
</dbReference>
<dbReference type="GO" id="GO:0003700">
    <property type="term" value="F:DNA-binding transcription factor activity"/>
    <property type="evidence" value="ECO:0007669"/>
    <property type="project" value="InterPro"/>
</dbReference>
<evidence type="ECO:0000256" key="1">
    <source>
        <dbReference type="ARBA" id="ARBA00023015"/>
    </source>
</evidence>
<dbReference type="Gene3D" id="3.40.50.10490">
    <property type="entry name" value="Glucose-6-phosphate isomerase like protein, domain 1"/>
    <property type="match status" value="1"/>
</dbReference>
<dbReference type="CDD" id="cd05013">
    <property type="entry name" value="SIS_RpiR"/>
    <property type="match status" value="1"/>
</dbReference>
<dbReference type="GO" id="GO:0003677">
    <property type="term" value="F:DNA binding"/>
    <property type="evidence" value="ECO:0007669"/>
    <property type="project" value="UniProtKB-KW"/>
</dbReference>
<dbReference type="GO" id="GO:1901135">
    <property type="term" value="P:carbohydrate derivative metabolic process"/>
    <property type="evidence" value="ECO:0007669"/>
    <property type="project" value="InterPro"/>
</dbReference>
<sequence length="292" mass="32994">MKDSKQEVKDSKYLISHIQSQYTRFSKGQKLIAQYILKNYDKVAFMTACKLGETVGVSESTVVRFANALGYSGYPKLQDALQELIKNKLTTVQRVDMIKEFNDDSAILKKIVKSDIDNIKDTLDEIDEKAFEEASNRILKAKRIYIVGMRSSFTIAQYLGFYLGIILDSVHVIRTDMGDAFEQVVKINEDDVLIAVSFPRYSKKSYQIVSYAKEKGAHIVSLTDSLFAPVASFTDNLLLVKSNMASFVDSLVPALSIANALIVSVGMKEKEDIKQHFDDLEAIWEKYSVYDK</sequence>
<dbReference type="PANTHER" id="PTHR30514">
    <property type="entry name" value="GLUCOKINASE"/>
    <property type="match status" value="1"/>
</dbReference>
<name>A0A1V1I1T8_9FIRM</name>
<dbReference type="PROSITE" id="PS51464">
    <property type="entry name" value="SIS"/>
    <property type="match status" value="1"/>
</dbReference>
<evidence type="ECO:0000313" key="6">
    <source>
        <dbReference type="EMBL" id="CED94180.1"/>
    </source>
</evidence>
<dbReference type="InterPro" id="IPR001347">
    <property type="entry name" value="SIS_dom"/>
</dbReference>
<proteinExistence type="predicted"/>
<dbReference type="Pfam" id="PF01418">
    <property type="entry name" value="HTH_6"/>
    <property type="match status" value="1"/>
</dbReference>
<dbReference type="Gene3D" id="1.10.10.10">
    <property type="entry name" value="Winged helix-like DNA-binding domain superfamily/Winged helix DNA-binding domain"/>
    <property type="match status" value="1"/>
</dbReference>
<dbReference type="RefSeq" id="WP_180701722.1">
    <property type="nucleotide sequence ID" value="NZ_CAJUCR010000009.1"/>
</dbReference>
<dbReference type="PROSITE" id="PS51071">
    <property type="entry name" value="HTH_RPIR"/>
    <property type="match status" value="1"/>
</dbReference>
<dbReference type="Proteomes" id="UP000245622">
    <property type="component" value="Chromosome 1"/>
</dbReference>
<dbReference type="InterPro" id="IPR035472">
    <property type="entry name" value="RpiR-like_SIS"/>
</dbReference>
<keyword evidence="1" id="KW-0805">Transcription regulation</keyword>